<dbReference type="PANTHER" id="PTHR46696:SF1">
    <property type="entry name" value="CYTOCHROME P450 YJIB-RELATED"/>
    <property type="match status" value="1"/>
</dbReference>
<gene>
    <name evidence="9" type="ORF">GCM10011578_019610</name>
</gene>
<organism evidence="9 10">
    <name type="scientific">Streptomyces fuscichromogenes</name>
    <dbReference type="NCBI Taxonomy" id="1324013"/>
    <lineage>
        <taxon>Bacteria</taxon>
        <taxon>Bacillati</taxon>
        <taxon>Actinomycetota</taxon>
        <taxon>Actinomycetes</taxon>
        <taxon>Kitasatosporales</taxon>
        <taxon>Streptomycetaceae</taxon>
        <taxon>Streptomyces</taxon>
    </lineage>
</organism>
<protein>
    <submittedName>
        <fullName evidence="9">Cytochrome P450</fullName>
    </submittedName>
</protein>
<dbReference type="CDD" id="cd11030">
    <property type="entry name" value="CYP105-like"/>
    <property type="match status" value="1"/>
</dbReference>
<keyword evidence="5 7" id="KW-0408">Iron</keyword>
<evidence type="ECO:0000256" key="2">
    <source>
        <dbReference type="ARBA" id="ARBA00022617"/>
    </source>
</evidence>
<dbReference type="PRINTS" id="PR00359">
    <property type="entry name" value="BP450"/>
</dbReference>
<evidence type="ECO:0000256" key="5">
    <source>
        <dbReference type="ARBA" id="ARBA00023004"/>
    </source>
</evidence>
<dbReference type="AlphaFoldDB" id="A0A918CNZ3"/>
<dbReference type="Gene3D" id="1.10.630.10">
    <property type="entry name" value="Cytochrome P450"/>
    <property type="match status" value="1"/>
</dbReference>
<dbReference type="GO" id="GO:0020037">
    <property type="term" value="F:heme binding"/>
    <property type="evidence" value="ECO:0007669"/>
    <property type="project" value="InterPro"/>
</dbReference>
<evidence type="ECO:0000256" key="8">
    <source>
        <dbReference type="SAM" id="MobiDB-lite"/>
    </source>
</evidence>
<comment type="similarity">
    <text evidence="1 7">Belongs to the cytochrome P450 family.</text>
</comment>
<keyword evidence="6 7" id="KW-0503">Monooxygenase</keyword>
<dbReference type="GO" id="GO:0016705">
    <property type="term" value="F:oxidoreductase activity, acting on paired donors, with incorporation or reduction of molecular oxygen"/>
    <property type="evidence" value="ECO:0007669"/>
    <property type="project" value="InterPro"/>
</dbReference>
<accession>A0A918CNZ3</accession>
<dbReference type="RefSeq" id="WP_189262192.1">
    <property type="nucleotide sequence ID" value="NZ_BMML01000003.1"/>
</dbReference>
<evidence type="ECO:0000256" key="3">
    <source>
        <dbReference type="ARBA" id="ARBA00022723"/>
    </source>
</evidence>
<evidence type="ECO:0000256" key="1">
    <source>
        <dbReference type="ARBA" id="ARBA00010617"/>
    </source>
</evidence>
<dbReference type="InterPro" id="IPR036396">
    <property type="entry name" value="Cyt_P450_sf"/>
</dbReference>
<evidence type="ECO:0000313" key="10">
    <source>
        <dbReference type="Proteomes" id="UP000653411"/>
    </source>
</evidence>
<proteinExistence type="inferred from homology"/>
<dbReference type="Proteomes" id="UP000653411">
    <property type="component" value="Unassembled WGS sequence"/>
</dbReference>
<reference evidence="9" key="2">
    <citation type="submission" date="2020-09" db="EMBL/GenBank/DDBJ databases">
        <authorList>
            <person name="Sun Q."/>
            <person name="Zhou Y."/>
        </authorList>
    </citation>
    <scope>NUCLEOTIDE SEQUENCE</scope>
    <source>
        <strain evidence="9">CGMCC 4.7110</strain>
    </source>
</reference>
<dbReference type="SUPFAM" id="SSF48264">
    <property type="entry name" value="Cytochrome P450"/>
    <property type="match status" value="1"/>
</dbReference>
<dbReference type="InterPro" id="IPR001128">
    <property type="entry name" value="Cyt_P450"/>
</dbReference>
<dbReference type="InterPro" id="IPR002397">
    <property type="entry name" value="Cyt_P450_B"/>
</dbReference>
<sequence length="408" mass="45073">MTDTTPTHAPTAEHAPDFPMKRAQGCPFDPPPSLLALREQGPLVKVRLFDGSTPWLLTRHADQKSVLADSRFSADINQPGYPKQAPVKGRVRLSLPGMDDPEHAQLRRMISGAFSLKRVEAMRPAVQQLVDGFIDDMLAGPNPVDLVEALALPVPSLVICELLGVPYEDHDFFQVNSKTMILKSSTLDERQAAHQSLIEYLNGLLGKKLDTPEDDLLSGLAERVRNGELPRQEAAELGVLLLLGGHETTSNMIALGTLLLLQHPEQLERLRTTEDPQLIVSAVEELLRYLTITHTGRRRVALEDVEIAGGIIRAGEGVIAPSDAANRDPEAFPDPDRLDIERSARHHQAFGAGTHHCLGQPLARLELQVVYGTLYRRIPTLRLATDLEKVPFKHDGFIYGVHELPVTW</sequence>
<feature type="compositionally biased region" description="Low complexity" evidence="8">
    <location>
        <begin position="1"/>
        <end position="13"/>
    </location>
</feature>
<keyword evidence="4 7" id="KW-0560">Oxidoreductase</keyword>
<dbReference type="FunFam" id="1.10.630.10:FF:000018">
    <property type="entry name" value="Cytochrome P450 monooxygenase"/>
    <property type="match status" value="1"/>
</dbReference>
<keyword evidence="10" id="KW-1185">Reference proteome</keyword>
<evidence type="ECO:0000256" key="7">
    <source>
        <dbReference type="RuleBase" id="RU000461"/>
    </source>
</evidence>
<feature type="region of interest" description="Disordered" evidence="8">
    <location>
        <begin position="1"/>
        <end position="26"/>
    </location>
</feature>
<evidence type="ECO:0000313" key="9">
    <source>
        <dbReference type="EMBL" id="GGM98615.1"/>
    </source>
</evidence>
<dbReference type="PANTHER" id="PTHR46696">
    <property type="entry name" value="P450, PUTATIVE (EUROFUNG)-RELATED"/>
    <property type="match status" value="1"/>
</dbReference>
<dbReference type="GO" id="GO:0005506">
    <property type="term" value="F:iron ion binding"/>
    <property type="evidence" value="ECO:0007669"/>
    <property type="project" value="InterPro"/>
</dbReference>
<keyword evidence="3 7" id="KW-0479">Metal-binding</keyword>
<dbReference type="PROSITE" id="PS00086">
    <property type="entry name" value="CYTOCHROME_P450"/>
    <property type="match status" value="1"/>
</dbReference>
<name>A0A918CNZ3_9ACTN</name>
<evidence type="ECO:0000256" key="6">
    <source>
        <dbReference type="ARBA" id="ARBA00023033"/>
    </source>
</evidence>
<dbReference type="PRINTS" id="PR00385">
    <property type="entry name" value="P450"/>
</dbReference>
<comment type="caution">
    <text evidence="9">The sequence shown here is derived from an EMBL/GenBank/DDBJ whole genome shotgun (WGS) entry which is preliminary data.</text>
</comment>
<dbReference type="GO" id="GO:0004497">
    <property type="term" value="F:monooxygenase activity"/>
    <property type="evidence" value="ECO:0007669"/>
    <property type="project" value="UniProtKB-KW"/>
</dbReference>
<dbReference type="EMBL" id="BMML01000003">
    <property type="protein sequence ID" value="GGM98615.1"/>
    <property type="molecule type" value="Genomic_DNA"/>
</dbReference>
<dbReference type="InterPro" id="IPR017972">
    <property type="entry name" value="Cyt_P450_CS"/>
</dbReference>
<keyword evidence="2 7" id="KW-0349">Heme</keyword>
<dbReference type="Pfam" id="PF00067">
    <property type="entry name" value="p450"/>
    <property type="match status" value="1"/>
</dbReference>
<evidence type="ECO:0000256" key="4">
    <source>
        <dbReference type="ARBA" id="ARBA00023002"/>
    </source>
</evidence>
<reference evidence="9" key="1">
    <citation type="journal article" date="2014" name="Int. J. Syst. Evol. Microbiol.">
        <title>Complete genome sequence of Corynebacterium casei LMG S-19264T (=DSM 44701T), isolated from a smear-ripened cheese.</title>
        <authorList>
            <consortium name="US DOE Joint Genome Institute (JGI-PGF)"/>
            <person name="Walter F."/>
            <person name="Albersmeier A."/>
            <person name="Kalinowski J."/>
            <person name="Ruckert C."/>
        </authorList>
    </citation>
    <scope>NUCLEOTIDE SEQUENCE</scope>
    <source>
        <strain evidence="9">CGMCC 4.7110</strain>
    </source>
</reference>